<dbReference type="Gene3D" id="3.30.565.10">
    <property type="entry name" value="Histidine kinase-like ATPase, C-terminal domain"/>
    <property type="match status" value="1"/>
</dbReference>
<dbReference type="CDD" id="cd16936">
    <property type="entry name" value="HATPase_RsbW-like"/>
    <property type="match status" value="1"/>
</dbReference>
<evidence type="ECO:0000313" key="4">
    <source>
        <dbReference type="Proteomes" id="UP001205612"/>
    </source>
</evidence>
<keyword evidence="4" id="KW-1185">Reference proteome</keyword>
<gene>
    <name evidence="3" type="ORF">NX794_17650</name>
</gene>
<dbReference type="Pfam" id="PF13581">
    <property type="entry name" value="HATPase_c_2"/>
    <property type="match status" value="1"/>
</dbReference>
<dbReference type="PANTHER" id="PTHR35526">
    <property type="entry name" value="ANTI-SIGMA-F FACTOR RSBW-RELATED"/>
    <property type="match status" value="1"/>
</dbReference>
<dbReference type="EMBL" id="JANUGP010000012">
    <property type="protein sequence ID" value="MCS0603024.1"/>
    <property type="molecule type" value="Genomic_DNA"/>
</dbReference>
<keyword evidence="3" id="KW-0067">ATP-binding</keyword>
<sequence length="131" mass="14212">MTLDGGVGCIAESRRHTERFLTRAQVEHGVPVSERAHDVSKLVVSELVTNACKYAPGPIGLRLRVVGTQVELSVQDREILLPAPRGADPDRVGRHGLEIVLAVTESFAVTREPRGKRVTVRIALTDDAAAR</sequence>
<evidence type="ECO:0000259" key="2">
    <source>
        <dbReference type="Pfam" id="PF13581"/>
    </source>
</evidence>
<dbReference type="InterPro" id="IPR050267">
    <property type="entry name" value="Anti-sigma-factor_SerPK"/>
</dbReference>
<keyword evidence="1" id="KW-0808">Transferase</keyword>
<evidence type="ECO:0000313" key="3">
    <source>
        <dbReference type="EMBL" id="MCS0603024.1"/>
    </source>
</evidence>
<reference evidence="3 4" key="1">
    <citation type="submission" date="2022-08" db="EMBL/GenBank/DDBJ databases">
        <authorList>
            <person name="Somphong A."/>
            <person name="Phongsopitanun W."/>
        </authorList>
    </citation>
    <scope>NUCLEOTIDE SEQUENCE [LARGE SCALE GENOMIC DNA]</scope>
    <source>
        <strain evidence="3 4">LP11</strain>
    </source>
</reference>
<accession>A0ABT2B3D3</accession>
<evidence type="ECO:0000256" key="1">
    <source>
        <dbReference type="ARBA" id="ARBA00022527"/>
    </source>
</evidence>
<keyword evidence="1" id="KW-0723">Serine/threonine-protein kinase</keyword>
<dbReference type="InterPro" id="IPR036890">
    <property type="entry name" value="HATPase_C_sf"/>
</dbReference>
<dbReference type="GO" id="GO:0005524">
    <property type="term" value="F:ATP binding"/>
    <property type="evidence" value="ECO:0007669"/>
    <property type="project" value="UniProtKB-KW"/>
</dbReference>
<dbReference type="PANTHER" id="PTHR35526:SF3">
    <property type="entry name" value="ANTI-SIGMA-F FACTOR RSBW"/>
    <property type="match status" value="1"/>
</dbReference>
<protein>
    <submittedName>
        <fullName evidence="3">ATP-binding protein</fullName>
    </submittedName>
</protein>
<comment type="caution">
    <text evidence="3">The sequence shown here is derived from an EMBL/GenBank/DDBJ whole genome shotgun (WGS) entry which is preliminary data.</text>
</comment>
<name>A0ABT2B3D3_9ACTN</name>
<dbReference type="Proteomes" id="UP001205612">
    <property type="component" value="Unassembled WGS sequence"/>
</dbReference>
<dbReference type="SUPFAM" id="SSF55874">
    <property type="entry name" value="ATPase domain of HSP90 chaperone/DNA topoisomerase II/histidine kinase"/>
    <property type="match status" value="1"/>
</dbReference>
<dbReference type="InterPro" id="IPR003594">
    <property type="entry name" value="HATPase_dom"/>
</dbReference>
<keyword evidence="3" id="KW-0547">Nucleotide-binding</keyword>
<organism evidence="3 4">
    <name type="scientific">Streptomyces pyxinicus</name>
    <dbReference type="NCBI Taxonomy" id="2970331"/>
    <lineage>
        <taxon>Bacteria</taxon>
        <taxon>Bacillati</taxon>
        <taxon>Actinomycetota</taxon>
        <taxon>Actinomycetes</taxon>
        <taxon>Kitasatosporales</taxon>
        <taxon>Streptomycetaceae</taxon>
        <taxon>Streptomyces</taxon>
    </lineage>
</organism>
<proteinExistence type="predicted"/>
<feature type="domain" description="Histidine kinase/HSP90-like ATPase" evidence="2">
    <location>
        <begin position="18"/>
        <end position="121"/>
    </location>
</feature>
<keyword evidence="1" id="KW-0418">Kinase</keyword>